<proteinExistence type="predicted"/>
<feature type="domain" description="Helicase-associated" evidence="2">
    <location>
        <begin position="235"/>
        <end position="314"/>
    </location>
</feature>
<dbReference type="Gene3D" id="6.10.140.530">
    <property type="match status" value="4"/>
</dbReference>
<dbReference type="EMBL" id="VRMN01000001">
    <property type="protein sequence ID" value="KAA8499871.1"/>
    <property type="molecule type" value="Genomic_DNA"/>
</dbReference>
<evidence type="ECO:0000313" key="4">
    <source>
        <dbReference type="Proteomes" id="UP000324585"/>
    </source>
</evidence>
<dbReference type="OrthoDB" id="58760at2759"/>
<dbReference type="Proteomes" id="UP000324585">
    <property type="component" value="Unassembled WGS sequence"/>
</dbReference>
<feature type="domain" description="Helicase-associated" evidence="2">
    <location>
        <begin position="433"/>
        <end position="489"/>
    </location>
</feature>
<comment type="caution">
    <text evidence="3">The sequence shown here is derived from an EMBL/GenBank/DDBJ whole genome shotgun (WGS) entry which is preliminary data.</text>
</comment>
<dbReference type="AlphaFoldDB" id="A0A5J4Z7E0"/>
<dbReference type="OMA" id="KWTLASP"/>
<protein>
    <recommendedName>
        <fullName evidence="2">Helicase-associated domain-containing protein</fullName>
    </recommendedName>
</protein>
<dbReference type="PANTHER" id="PTHR33418">
    <property type="entry name" value="HELICASE-ASSOCIATED"/>
    <property type="match status" value="1"/>
</dbReference>
<evidence type="ECO:0000259" key="2">
    <source>
        <dbReference type="Pfam" id="PF03457"/>
    </source>
</evidence>
<evidence type="ECO:0000313" key="3">
    <source>
        <dbReference type="EMBL" id="KAA8499871.1"/>
    </source>
</evidence>
<dbReference type="PANTHER" id="PTHR33418:SF1">
    <property type="entry name" value="HELICASE-ASSOCIATED DOMAIN-CONTAINING PROTEIN"/>
    <property type="match status" value="1"/>
</dbReference>
<reference evidence="4" key="1">
    <citation type="journal article" date="2019" name="Nat. Commun.">
        <title>Expansion of phycobilisome linker gene families in mesophilic red algae.</title>
        <authorList>
            <person name="Lee J."/>
            <person name="Kim D."/>
            <person name="Bhattacharya D."/>
            <person name="Yoon H.S."/>
        </authorList>
    </citation>
    <scope>NUCLEOTIDE SEQUENCE [LARGE SCALE GENOMIC DNA]</scope>
    <source>
        <strain evidence="4">CCMP 1328</strain>
    </source>
</reference>
<name>A0A5J4Z7E0_PORPP</name>
<gene>
    <name evidence="3" type="ORF">FVE85_7456</name>
</gene>
<evidence type="ECO:0000256" key="1">
    <source>
        <dbReference type="SAM" id="MobiDB-lite"/>
    </source>
</evidence>
<sequence>MQAFASTCGGSTANALTERKRRSKRRSKFVRVGYDLVWLREQRVVLCAADHAAHGRTLQKSKKETEEGSDVRKGQHIAPAGTQDMFMNELVMWKLQYGHFRIPQGMPLAAWLMECVERARAGKLDSAVLKQLRAIGALPTDEPDRDEQWEAAFASMLRLRARVRSGDLEQYLVERILERHSQDTQGKLRKHKTEQLLIWLCEQRAMWRSFAMSTEREQRFMLHLGIDLELIERQALWEDHFLHMVKYFRTHRHCRFPTSSRALAMRSGEDVSLRDVKSDLNLPDLAVWAKNQRRVARENKLLPKRRALLCALGFFSSGPVFQPRTRWRERFEQVQRVRQLFGHTDFTRILDSLGTDEHGKADAARDAALTEEELRTLRKWAWSQAVQRRKGTLSRNKVQRLQSIGFIWADGRRKARDARRHRVENQAVRKHPTWKMRVRALANFQREHGHADVPRFHPVLGSWAKEQRFLFKRKQLSRERQLQLESLGFKWDPHGDRWETKFAMLQAKLVEDREFSSNESIMLTKWLNRQRCAFQKGRLAAEREARLLSLGIRLEAKNAQTQS</sequence>
<feature type="region of interest" description="Disordered" evidence="1">
    <location>
        <begin position="1"/>
        <end position="20"/>
    </location>
</feature>
<dbReference type="Pfam" id="PF03457">
    <property type="entry name" value="HA"/>
    <property type="match status" value="2"/>
</dbReference>
<organism evidence="3 4">
    <name type="scientific">Porphyridium purpureum</name>
    <name type="common">Red alga</name>
    <name type="synonym">Porphyridium cruentum</name>
    <dbReference type="NCBI Taxonomy" id="35688"/>
    <lineage>
        <taxon>Eukaryota</taxon>
        <taxon>Rhodophyta</taxon>
        <taxon>Bangiophyceae</taxon>
        <taxon>Porphyridiales</taxon>
        <taxon>Porphyridiaceae</taxon>
        <taxon>Porphyridium</taxon>
    </lineage>
</organism>
<feature type="compositionally biased region" description="Polar residues" evidence="1">
    <location>
        <begin position="1"/>
        <end position="15"/>
    </location>
</feature>
<dbReference type="InterPro" id="IPR005114">
    <property type="entry name" value="Helicase_assoc"/>
</dbReference>
<keyword evidence="4" id="KW-1185">Reference proteome</keyword>
<accession>A0A5J4Z7E0</accession>